<dbReference type="GO" id="GO:0006265">
    <property type="term" value="P:DNA topological change"/>
    <property type="evidence" value="ECO:0007669"/>
    <property type="project" value="InterPro"/>
</dbReference>
<dbReference type="GO" id="GO:0006281">
    <property type="term" value="P:DNA repair"/>
    <property type="evidence" value="ECO:0007669"/>
    <property type="project" value="TreeGrafter"/>
</dbReference>
<evidence type="ECO:0000313" key="11">
    <source>
        <dbReference type="EMBL" id="CAJ2509997.1"/>
    </source>
</evidence>
<sequence length="679" mass="76149">MKVLCVAEKPSIAKAVAGHLSGGQATTRPTPEKYIKNYIFDYDFGHPWGRCEVTMTSVLGHLTSAVFSADYKNWDYPPPDRLFDAPVNVIVSEDKTKIAENIEKQARYVNALCIWTDCDREGEHIGYEICQAARKGNRTLDIKRARFSNIERAHILNASRTLINLDQKQVNAVASRIELDLRIGYAFTRFLTTNLRTLGGPMAQLMLSYGSCQFPTLGFVVDRYFRVRNFKPEAFWSIKVMHKREGIDVNFSWARNRLFDRPSVIILYERCLAAKIAKVIKVQEKPTKKWKPLPLTTVELQKMATRFLRMTGQQAMETAEGLYNKGFISYPRTETDRFDKGMNLRALVQKQTQSQAWGDFAQNLADGGFQQPRQGRNDDKAHPPIHPITYAAPTALNPEEKKVYELVARRFLACCSEDAKGVATDVDIKYGEESFHAHGVVVLERNYLDVYPYDKWTGTVQLPKFMVGEQFQPTEALMTEGKTAPPNYLTEADLIALMDANGIGTDATMAEHIQRIQERDYVRTVPRSGGSGDEEAADAPAARGGRGGRGSRGSRGRGGRGGRGGGGAAGNGPGRVMEFIPTQLGVALIEGFDRMNFETSLGKPFLRKEMELKMKAICEGQTTKEIVLNESIQQYRHVYMQSQQKLSVLKAFLSQDSTGSRNDYRDFLSEDGGYRESTA</sequence>
<dbReference type="FunFam" id="3.40.50.140:FF:000005">
    <property type="entry name" value="DNA topoisomerase"/>
    <property type="match status" value="1"/>
</dbReference>
<dbReference type="SMART" id="SM00436">
    <property type="entry name" value="TOP1Bc"/>
    <property type="match status" value="1"/>
</dbReference>
<feature type="region of interest" description="Disordered" evidence="8">
    <location>
        <begin position="523"/>
        <end position="574"/>
    </location>
</feature>
<dbReference type="PANTHER" id="PTHR11390:SF21">
    <property type="entry name" value="DNA TOPOISOMERASE 3-ALPHA"/>
    <property type="match status" value="1"/>
</dbReference>
<feature type="domain" description="Toprim" evidence="9">
    <location>
        <begin position="2"/>
        <end position="148"/>
    </location>
</feature>
<dbReference type="InterPro" id="IPR013497">
    <property type="entry name" value="Topo_IA_cen"/>
</dbReference>
<dbReference type="InterPro" id="IPR013824">
    <property type="entry name" value="Topo_IA_cen_sub1"/>
</dbReference>
<proteinExistence type="inferred from homology"/>
<dbReference type="CDD" id="cd00186">
    <property type="entry name" value="TOP1Ac"/>
    <property type="match status" value="1"/>
</dbReference>
<dbReference type="GO" id="GO:0006310">
    <property type="term" value="P:DNA recombination"/>
    <property type="evidence" value="ECO:0007669"/>
    <property type="project" value="TreeGrafter"/>
</dbReference>
<keyword evidence="12" id="KW-1185">Reference proteome</keyword>
<evidence type="ECO:0000256" key="8">
    <source>
        <dbReference type="SAM" id="MobiDB-lite"/>
    </source>
</evidence>
<dbReference type="Pfam" id="PF01131">
    <property type="entry name" value="Topoisom_bac"/>
    <property type="match status" value="1"/>
</dbReference>
<dbReference type="InterPro" id="IPR003601">
    <property type="entry name" value="Topo_IA_2"/>
</dbReference>
<dbReference type="GO" id="GO:0003917">
    <property type="term" value="F:DNA topoisomerase type I (single strand cut, ATP-independent) activity"/>
    <property type="evidence" value="ECO:0007669"/>
    <property type="project" value="UniProtKB-EC"/>
</dbReference>
<dbReference type="FunFam" id="1.10.290.10:FF:000001">
    <property type="entry name" value="DNA topoisomerase"/>
    <property type="match status" value="1"/>
</dbReference>
<dbReference type="Gene3D" id="1.10.290.10">
    <property type="entry name" value="Topoisomerase I, domain 4"/>
    <property type="match status" value="1"/>
</dbReference>
<dbReference type="SMART" id="SM00493">
    <property type="entry name" value="TOPRIM"/>
    <property type="match status" value="1"/>
</dbReference>
<feature type="compositionally biased region" description="Basic and acidic residues" evidence="8">
    <location>
        <begin position="662"/>
        <end position="679"/>
    </location>
</feature>
<keyword evidence="6 7" id="KW-0413">Isomerase</keyword>
<dbReference type="EC" id="5.6.2.1" evidence="3 7"/>
<dbReference type="PROSITE" id="PS52039">
    <property type="entry name" value="TOPO_IA_2"/>
    <property type="match status" value="1"/>
</dbReference>
<evidence type="ECO:0000256" key="7">
    <source>
        <dbReference type="RuleBase" id="RU362092"/>
    </source>
</evidence>
<dbReference type="InterPro" id="IPR023405">
    <property type="entry name" value="Topo_IA_core_domain"/>
</dbReference>
<keyword evidence="5 7" id="KW-0238">DNA-binding</keyword>
<organism evidence="11 12">
    <name type="scientific">Anthostomella pinea</name>
    <dbReference type="NCBI Taxonomy" id="933095"/>
    <lineage>
        <taxon>Eukaryota</taxon>
        <taxon>Fungi</taxon>
        <taxon>Dikarya</taxon>
        <taxon>Ascomycota</taxon>
        <taxon>Pezizomycotina</taxon>
        <taxon>Sordariomycetes</taxon>
        <taxon>Xylariomycetidae</taxon>
        <taxon>Xylariales</taxon>
        <taxon>Xylariaceae</taxon>
        <taxon>Anthostomella</taxon>
    </lineage>
</organism>
<evidence type="ECO:0000313" key="12">
    <source>
        <dbReference type="Proteomes" id="UP001295740"/>
    </source>
</evidence>
<dbReference type="Pfam" id="PF01751">
    <property type="entry name" value="Toprim"/>
    <property type="match status" value="1"/>
</dbReference>
<dbReference type="InterPro" id="IPR013826">
    <property type="entry name" value="Topo_IA_cen_sub3"/>
</dbReference>
<comment type="similarity">
    <text evidence="2 7">Belongs to the type IA topoisomerase family.</text>
</comment>
<dbReference type="PROSITE" id="PS50880">
    <property type="entry name" value="TOPRIM"/>
    <property type="match status" value="1"/>
</dbReference>
<keyword evidence="4 7" id="KW-0799">Topoisomerase</keyword>
<accession>A0AAI8VRZ8</accession>
<evidence type="ECO:0000256" key="5">
    <source>
        <dbReference type="ARBA" id="ARBA00023125"/>
    </source>
</evidence>
<gene>
    <name evidence="11" type="ORF">KHLLAP_LOCUS10465</name>
</gene>
<protein>
    <recommendedName>
        <fullName evidence="3 7">DNA topoisomerase</fullName>
        <ecNumber evidence="3 7">5.6.2.1</ecNumber>
    </recommendedName>
</protein>
<dbReference type="SMART" id="SM00437">
    <property type="entry name" value="TOP1Ac"/>
    <property type="match status" value="1"/>
</dbReference>
<dbReference type="PRINTS" id="PR00417">
    <property type="entry name" value="PRTPISMRASEI"/>
</dbReference>
<dbReference type="Gene3D" id="2.70.20.10">
    <property type="entry name" value="Topoisomerase I, domain 3"/>
    <property type="match status" value="1"/>
</dbReference>
<dbReference type="GO" id="GO:0031422">
    <property type="term" value="C:RecQ family helicase-topoisomerase III complex"/>
    <property type="evidence" value="ECO:0007669"/>
    <property type="project" value="TreeGrafter"/>
</dbReference>
<dbReference type="SUPFAM" id="SSF56712">
    <property type="entry name" value="Prokaryotic type I DNA topoisomerase"/>
    <property type="match status" value="1"/>
</dbReference>
<dbReference type="Gene3D" id="3.40.50.140">
    <property type="match status" value="1"/>
</dbReference>
<dbReference type="InterPro" id="IPR013825">
    <property type="entry name" value="Topo_IA_cen_sub2"/>
</dbReference>
<dbReference type="InterPro" id="IPR034144">
    <property type="entry name" value="TOPRIM_TopoIII"/>
</dbReference>
<evidence type="ECO:0000256" key="2">
    <source>
        <dbReference type="ARBA" id="ARBA00009446"/>
    </source>
</evidence>
<comment type="catalytic activity">
    <reaction evidence="1 7">
        <text>ATP-independent breakage of single-stranded DNA, followed by passage and rejoining.</text>
        <dbReference type="EC" id="5.6.2.1"/>
    </reaction>
</comment>
<evidence type="ECO:0000256" key="4">
    <source>
        <dbReference type="ARBA" id="ARBA00023029"/>
    </source>
</evidence>
<feature type="domain" description="Topo IA-type catalytic" evidence="10">
    <location>
        <begin position="166"/>
        <end position="639"/>
    </location>
</feature>
<dbReference type="GO" id="GO:0003677">
    <property type="term" value="F:DNA binding"/>
    <property type="evidence" value="ECO:0007669"/>
    <property type="project" value="UniProtKB-KW"/>
</dbReference>
<dbReference type="Proteomes" id="UP001295740">
    <property type="component" value="Unassembled WGS sequence"/>
</dbReference>
<evidence type="ECO:0000259" key="10">
    <source>
        <dbReference type="PROSITE" id="PS52039"/>
    </source>
</evidence>
<dbReference type="InterPro" id="IPR003602">
    <property type="entry name" value="Topo_IA_DNA-bd_dom"/>
</dbReference>
<evidence type="ECO:0000256" key="3">
    <source>
        <dbReference type="ARBA" id="ARBA00012891"/>
    </source>
</evidence>
<name>A0AAI8VRZ8_9PEZI</name>
<feature type="region of interest" description="Disordered" evidence="8">
    <location>
        <begin position="656"/>
        <end position="679"/>
    </location>
</feature>
<evidence type="ECO:0000259" key="9">
    <source>
        <dbReference type="PROSITE" id="PS50880"/>
    </source>
</evidence>
<comment type="function">
    <text evidence="7">Introduces a single-strand break via transesterification at a target site in duplex DNA. Releases the supercoiling and torsional tension of DNA introduced during the DNA replication and transcription by transiently cleaving and rejoining one strand of the DNA duplex. The scissile phosphodiester is attacked by the catalytic tyrosine of the enzyme, resulting in the formation of a DNA-(5'-phosphotyrosyl)-enzyme intermediate and the expulsion of a 3'-OH DNA strand.</text>
</comment>
<dbReference type="Gene3D" id="1.10.460.10">
    <property type="entry name" value="Topoisomerase I, domain 2"/>
    <property type="match status" value="1"/>
</dbReference>
<reference evidence="11" key="1">
    <citation type="submission" date="2023-10" db="EMBL/GenBank/DDBJ databases">
        <authorList>
            <person name="Hackl T."/>
        </authorList>
    </citation>
    <scope>NUCLEOTIDE SEQUENCE</scope>
</reference>
<dbReference type="InterPro" id="IPR006171">
    <property type="entry name" value="TOPRIM_dom"/>
</dbReference>
<comment type="caution">
    <text evidence="11">The sequence shown here is derived from an EMBL/GenBank/DDBJ whole genome shotgun (WGS) entry which is preliminary data.</text>
</comment>
<dbReference type="EMBL" id="CAUWAG010000013">
    <property type="protein sequence ID" value="CAJ2509997.1"/>
    <property type="molecule type" value="Genomic_DNA"/>
</dbReference>
<feature type="compositionally biased region" description="Gly residues" evidence="8">
    <location>
        <begin position="561"/>
        <end position="573"/>
    </location>
</feature>
<evidence type="ECO:0000256" key="6">
    <source>
        <dbReference type="ARBA" id="ARBA00023235"/>
    </source>
</evidence>
<dbReference type="AlphaFoldDB" id="A0AAI8VRZ8"/>
<evidence type="ECO:0000256" key="1">
    <source>
        <dbReference type="ARBA" id="ARBA00000213"/>
    </source>
</evidence>
<dbReference type="GO" id="GO:0005634">
    <property type="term" value="C:nucleus"/>
    <property type="evidence" value="ECO:0007669"/>
    <property type="project" value="TreeGrafter"/>
</dbReference>
<dbReference type="PANTHER" id="PTHR11390">
    <property type="entry name" value="PROKARYOTIC DNA TOPOISOMERASE"/>
    <property type="match status" value="1"/>
</dbReference>
<dbReference type="InterPro" id="IPR000380">
    <property type="entry name" value="Topo_IA"/>
</dbReference>
<dbReference type="CDD" id="cd03362">
    <property type="entry name" value="TOPRIM_TopoIA_TopoIII"/>
    <property type="match status" value="1"/>
</dbReference>